<name>A0A0W7WRH7_9ACTN</name>
<evidence type="ECO:0000256" key="1">
    <source>
        <dbReference type="SAM" id="MobiDB-lite"/>
    </source>
</evidence>
<dbReference type="Proteomes" id="UP000054804">
    <property type="component" value="Unassembled WGS sequence"/>
</dbReference>
<feature type="region of interest" description="Disordered" evidence="1">
    <location>
        <begin position="63"/>
        <end position="100"/>
    </location>
</feature>
<dbReference type="InterPro" id="IPR012551">
    <property type="entry name" value="DUF1707_SHOCT-like"/>
</dbReference>
<dbReference type="OrthoDB" id="4772576at2"/>
<evidence type="ECO:0000259" key="3">
    <source>
        <dbReference type="Pfam" id="PF09922"/>
    </source>
</evidence>
<dbReference type="InterPro" id="IPR024425">
    <property type="entry name" value="LiaF-like_C"/>
</dbReference>
<feature type="domain" description="Cell wall-active antibiotics response LiaF-like C-terminal" evidence="3">
    <location>
        <begin position="116"/>
        <end position="182"/>
    </location>
</feature>
<dbReference type="PANTHER" id="PTHR40763:SF4">
    <property type="entry name" value="DUF1707 DOMAIN-CONTAINING PROTEIN"/>
    <property type="match status" value="1"/>
</dbReference>
<keyword evidence="5" id="KW-1185">Reference proteome</keyword>
<organism evidence="4 5">
    <name type="scientific">Streptomyces silvensis</name>
    <dbReference type="NCBI Taxonomy" id="1765722"/>
    <lineage>
        <taxon>Bacteria</taxon>
        <taxon>Bacillati</taxon>
        <taxon>Actinomycetota</taxon>
        <taxon>Actinomycetes</taxon>
        <taxon>Kitasatosporales</taxon>
        <taxon>Streptomycetaceae</taxon>
        <taxon>Streptomyces</taxon>
    </lineage>
</organism>
<accession>A0A0W7WRH7</accession>
<dbReference type="EMBL" id="LOCL01000083">
    <property type="protein sequence ID" value="KUF13080.1"/>
    <property type="molecule type" value="Genomic_DNA"/>
</dbReference>
<dbReference type="AlphaFoldDB" id="A0A0W7WRH7"/>
<sequence>MDLEKRSQTPSRPSGRLRASDADRDRTADILADALAAGRLDPQEHSERLDGVYRAKTLADLEPFVEDLPDPDEKADRGSPGAVSGFEKATSRPSPGAVPDTADEKLYGVFGDAVRRGRWRVARRTHAYALFGDVLIDLSEAVFEHRQVVIKGFALFGDVRIRVPENISLRGRGSGVFGTFEVDMLDAEDQEAPVVFVEGLAVCGDVRARPKYGKIIRDLRGYLRKRLKG</sequence>
<comment type="caution">
    <text evidence="4">The sequence shown here is derived from an EMBL/GenBank/DDBJ whole genome shotgun (WGS) entry which is preliminary data.</text>
</comment>
<dbReference type="PANTHER" id="PTHR40763">
    <property type="entry name" value="MEMBRANE PROTEIN-RELATED"/>
    <property type="match status" value="1"/>
</dbReference>
<evidence type="ECO:0000259" key="2">
    <source>
        <dbReference type="Pfam" id="PF08044"/>
    </source>
</evidence>
<dbReference type="Pfam" id="PF08044">
    <property type="entry name" value="DUF1707"/>
    <property type="match status" value="1"/>
</dbReference>
<feature type="domain" description="DUF1707" evidence="2">
    <location>
        <begin position="17"/>
        <end position="69"/>
    </location>
</feature>
<proteinExistence type="predicted"/>
<dbReference type="STRING" id="1765722.AT728_37250"/>
<dbReference type="RefSeq" id="WP_058852768.1">
    <property type="nucleotide sequence ID" value="NZ_LOCL01000083.1"/>
</dbReference>
<reference evidence="4 5" key="1">
    <citation type="submission" date="2015-12" db="EMBL/GenBank/DDBJ databases">
        <title>Draft genome sequence of Streptomyces silvensis ATCC 53525, a producer of novel hormone antagonists.</title>
        <authorList>
            <person name="Johnston C.W."/>
            <person name="Li Y."/>
            <person name="Magarvey N.A."/>
        </authorList>
    </citation>
    <scope>NUCLEOTIDE SEQUENCE [LARGE SCALE GENOMIC DNA]</scope>
    <source>
        <strain evidence="4 5">ATCC 53525</strain>
    </source>
</reference>
<gene>
    <name evidence="4" type="ORF">AT728_37250</name>
</gene>
<feature type="region of interest" description="Disordered" evidence="1">
    <location>
        <begin position="1"/>
        <end position="25"/>
    </location>
</feature>
<evidence type="ECO:0000313" key="5">
    <source>
        <dbReference type="Proteomes" id="UP000054804"/>
    </source>
</evidence>
<dbReference type="Pfam" id="PF09922">
    <property type="entry name" value="LiaF-like_C"/>
    <property type="match status" value="1"/>
</dbReference>
<protein>
    <submittedName>
        <fullName evidence="4">Uncharacterized protein</fullName>
    </submittedName>
</protein>
<evidence type="ECO:0000313" key="4">
    <source>
        <dbReference type="EMBL" id="KUF13080.1"/>
    </source>
</evidence>